<feature type="compositionally biased region" description="Basic and acidic residues" evidence="1">
    <location>
        <begin position="1"/>
        <end position="13"/>
    </location>
</feature>
<dbReference type="Proteomes" id="UP000230423">
    <property type="component" value="Unassembled WGS sequence"/>
</dbReference>
<gene>
    <name evidence="2" type="ORF">TELCIR_11933</name>
</gene>
<evidence type="ECO:0000256" key="1">
    <source>
        <dbReference type="SAM" id="MobiDB-lite"/>
    </source>
</evidence>
<evidence type="ECO:0008006" key="4">
    <source>
        <dbReference type="Google" id="ProtNLM"/>
    </source>
</evidence>
<evidence type="ECO:0000313" key="3">
    <source>
        <dbReference type="Proteomes" id="UP000230423"/>
    </source>
</evidence>
<feature type="region of interest" description="Disordered" evidence="1">
    <location>
        <begin position="74"/>
        <end position="95"/>
    </location>
</feature>
<dbReference type="EMBL" id="KZ348322">
    <property type="protein sequence ID" value="PIO66358.1"/>
    <property type="molecule type" value="Genomic_DNA"/>
</dbReference>
<evidence type="ECO:0000313" key="2">
    <source>
        <dbReference type="EMBL" id="PIO66358.1"/>
    </source>
</evidence>
<feature type="region of interest" description="Disordered" evidence="1">
    <location>
        <begin position="1"/>
        <end position="24"/>
    </location>
</feature>
<sequence length="95" mass="11243">MFYRTHNSERRFASDSNVTDDTVQVERKRELARRRFDIAEQRRAQRATLNKKRASMLKGDGGVKMGVLNRICSKKRKKVEEGSPPPRKMWYRRSS</sequence>
<organism evidence="2 3">
    <name type="scientific">Teladorsagia circumcincta</name>
    <name type="common">Brown stomach worm</name>
    <name type="synonym">Ostertagia circumcincta</name>
    <dbReference type="NCBI Taxonomy" id="45464"/>
    <lineage>
        <taxon>Eukaryota</taxon>
        <taxon>Metazoa</taxon>
        <taxon>Ecdysozoa</taxon>
        <taxon>Nematoda</taxon>
        <taxon>Chromadorea</taxon>
        <taxon>Rhabditida</taxon>
        <taxon>Rhabditina</taxon>
        <taxon>Rhabditomorpha</taxon>
        <taxon>Strongyloidea</taxon>
        <taxon>Trichostrongylidae</taxon>
        <taxon>Teladorsagia</taxon>
    </lineage>
</organism>
<keyword evidence="3" id="KW-1185">Reference proteome</keyword>
<proteinExistence type="predicted"/>
<dbReference type="AlphaFoldDB" id="A0A2G9U851"/>
<protein>
    <recommendedName>
        <fullName evidence="4">IBB domain-containing protein</fullName>
    </recommendedName>
</protein>
<name>A0A2G9U851_TELCI</name>
<accession>A0A2G9U851</accession>
<reference evidence="2 3" key="1">
    <citation type="submission" date="2015-09" db="EMBL/GenBank/DDBJ databases">
        <title>Draft genome of the parasitic nematode Teladorsagia circumcincta isolate WARC Sus (inbred).</title>
        <authorList>
            <person name="Mitreva M."/>
        </authorList>
    </citation>
    <scope>NUCLEOTIDE SEQUENCE [LARGE SCALE GENOMIC DNA]</scope>
    <source>
        <strain evidence="2 3">S</strain>
    </source>
</reference>